<dbReference type="SMART" id="SM00861">
    <property type="entry name" value="Transket_pyr"/>
    <property type="match status" value="1"/>
</dbReference>
<evidence type="ECO:0000256" key="2">
    <source>
        <dbReference type="ARBA" id="ARBA00023052"/>
    </source>
</evidence>
<feature type="domain" description="Transketolase-like pyrimidine-binding" evidence="3">
    <location>
        <begin position="134"/>
        <end position="300"/>
    </location>
</feature>
<dbReference type="Gene3D" id="3.40.50.970">
    <property type="match status" value="2"/>
</dbReference>
<dbReference type="GO" id="GO:0016624">
    <property type="term" value="F:oxidoreductase activity, acting on the aldehyde or oxo group of donors, disulfide as acceptor"/>
    <property type="evidence" value="ECO:0007669"/>
    <property type="project" value="InterPro"/>
</dbReference>
<organism evidence="4">
    <name type="scientific">marine sediment metagenome</name>
    <dbReference type="NCBI Taxonomy" id="412755"/>
    <lineage>
        <taxon>unclassified sequences</taxon>
        <taxon>metagenomes</taxon>
        <taxon>ecological metagenomes</taxon>
    </lineage>
</organism>
<protein>
    <recommendedName>
        <fullName evidence="3">Transketolase-like pyrimidine-binding domain-containing protein</fullName>
    </recommendedName>
</protein>
<dbReference type="Pfam" id="PF00676">
    <property type="entry name" value="E1_dh"/>
    <property type="match status" value="1"/>
</dbReference>
<dbReference type="EMBL" id="BART01007036">
    <property type="protein sequence ID" value="GAG53752.1"/>
    <property type="molecule type" value="Genomic_DNA"/>
</dbReference>
<reference evidence="4" key="1">
    <citation type="journal article" date="2014" name="Front. Microbiol.">
        <title>High frequency of phylogenetically diverse reductive dehalogenase-homologous genes in deep subseafloor sedimentary metagenomes.</title>
        <authorList>
            <person name="Kawai M."/>
            <person name="Futagami T."/>
            <person name="Toyoda A."/>
            <person name="Takaki Y."/>
            <person name="Nishi S."/>
            <person name="Hori S."/>
            <person name="Arai W."/>
            <person name="Tsubouchi T."/>
            <person name="Morono Y."/>
            <person name="Uchiyama I."/>
            <person name="Ito T."/>
            <person name="Fujiyama A."/>
            <person name="Inagaki F."/>
            <person name="Takami H."/>
        </authorList>
    </citation>
    <scope>NUCLEOTIDE SEQUENCE</scope>
    <source>
        <strain evidence="4">Expedition CK06-06</strain>
    </source>
</reference>
<sequence>ETVGRAVERARQGEGPSLIECEAYRWYGHSRSDPRAYRTKEEEAEWKARDPIPNFAAWLVENHVCTEEEIDSLEEKVEGSIDNATQFALDSDMPPADEVEKFVYAPFKWTPEDYSKERELREKCRIGGNGTRKVLYREALQEAAREEMLLDENVFIMGEDVGLYGGAYGATGGLFDEFGAERVRDTPISEATIGGAAVGAAMAGMRPIAEIMYIDFTPLAMDQIANQGAKNRFMFGGKTIVPFVIRTEGGAGRSIAAHHSQSLEALWTHFPGIYVIMPSTALSDSTENRISPRLTGSPSFLNHSIMAPSSMV</sequence>
<gene>
    <name evidence="4" type="ORF">S01H4_16063</name>
</gene>
<dbReference type="AlphaFoldDB" id="X0Z5S4"/>
<dbReference type="SUPFAM" id="SSF52518">
    <property type="entry name" value="Thiamin diphosphate-binding fold (THDP-binding)"/>
    <property type="match status" value="2"/>
</dbReference>
<evidence type="ECO:0000256" key="1">
    <source>
        <dbReference type="ARBA" id="ARBA00023002"/>
    </source>
</evidence>
<dbReference type="PANTHER" id="PTHR43257:SF2">
    <property type="entry name" value="PYRUVATE DEHYDROGENASE E1 COMPONENT SUBUNIT BETA"/>
    <property type="match status" value="1"/>
</dbReference>
<dbReference type="Pfam" id="PF02779">
    <property type="entry name" value="Transket_pyr"/>
    <property type="match status" value="1"/>
</dbReference>
<dbReference type="InterPro" id="IPR005475">
    <property type="entry name" value="Transketolase-like_Pyr-bd"/>
</dbReference>
<keyword evidence="2" id="KW-0786">Thiamine pyrophosphate</keyword>
<evidence type="ECO:0000259" key="3">
    <source>
        <dbReference type="SMART" id="SM00861"/>
    </source>
</evidence>
<evidence type="ECO:0000313" key="4">
    <source>
        <dbReference type="EMBL" id="GAG53752.1"/>
    </source>
</evidence>
<dbReference type="PANTHER" id="PTHR43257">
    <property type="entry name" value="PYRUVATE DEHYDROGENASE E1 COMPONENT BETA SUBUNIT"/>
    <property type="match status" value="1"/>
</dbReference>
<feature type="non-terminal residue" evidence="4">
    <location>
        <position position="1"/>
    </location>
</feature>
<name>X0Z5S4_9ZZZZ</name>
<proteinExistence type="predicted"/>
<comment type="caution">
    <text evidence="4">The sequence shown here is derived from an EMBL/GenBank/DDBJ whole genome shotgun (WGS) entry which is preliminary data.</text>
</comment>
<accession>X0Z5S4</accession>
<dbReference type="InterPro" id="IPR001017">
    <property type="entry name" value="DH_E1"/>
</dbReference>
<keyword evidence="1" id="KW-0560">Oxidoreductase</keyword>
<dbReference type="InterPro" id="IPR029061">
    <property type="entry name" value="THDP-binding"/>
</dbReference>